<keyword evidence="2" id="KW-0732">Signal</keyword>
<comment type="caution">
    <text evidence="4">The sequence shown here is derived from an EMBL/GenBank/DDBJ whole genome shotgun (WGS) entry which is preliminary data.</text>
</comment>
<dbReference type="PROSITE" id="PS51257">
    <property type="entry name" value="PROKAR_LIPOPROTEIN"/>
    <property type="match status" value="1"/>
</dbReference>
<accession>A0ABS5WA10</accession>
<feature type="compositionally biased region" description="Basic and acidic residues" evidence="1">
    <location>
        <begin position="27"/>
        <end position="55"/>
    </location>
</feature>
<gene>
    <name evidence="4" type="ORF">HW347_03180</name>
</gene>
<feature type="domain" description="DUF3347" evidence="3">
    <location>
        <begin position="70"/>
        <end position="160"/>
    </location>
</feature>
<evidence type="ECO:0000259" key="3">
    <source>
        <dbReference type="Pfam" id="PF11827"/>
    </source>
</evidence>
<organism evidence="4 5">
    <name type="scientific">Zobellia barbeyronii</name>
    <dbReference type="NCBI Taxonomy" id="2748009"/>
    <lineage>
        <taxon>Bacteria</taxon>
        <taxon>Pseudomonadati</taxon>
        <taxon>Bacteroidota</taxon>
        <taxon>Flavobacteriia</taxon>
        <taxon>Flavobacteriales</taxon>
        <taxon>Flavobacteriaceae</taxon>
        <taxon>Zobellia</taxon>
    </lineage>
</organism>
<keyword evidence="5" id="KW-1185">Reference proteome</keyword>
<evidence type="ECO:0000256" key="2">
    <source>
        <dbReference type="SAM" id="SignalP"/>
    </source>
</evidence>
<feature type="region of interest" description="Disordered" evidence="1">
    <location>
        <begin position="27"/>
        <end position="61"/>
    </location>
</feature>
<feature type="chain" id="PRO_5047173050" evidence="2">
    <location>
        <begin position="22"/>
        <end position="202"/>
    </location>
</feature>
<evidence type="ECO:0000313" key="4">
    <source>
        <dbReference type="EMBL" id="MBT2160251.1"/>
    </source>
</evidence>
<name>A0ABS5WA10_9FLAO</name>
<evidence type="ECO:0000256" key="1">
    <source>
        <dbReference type="SAM" id="MobiDB-lite"/>
    </source>
</evidence>
<reference evidence="4 5" key="1">
    <citation type="submission" date="2020-06" db="EMBL/GenBank/DDBJ databases">
        <authorList>
            <person name="Isaeva M.P."/>
            <person name="Chernysheva N.Y."/>
        </authorList>
    </citation>
    <scope>NUCLEOTIDE SEQUENCE [LARGE SCALE GENOMIC DNA]</scope>
    <source>
        <strain evidence="4 5">KMM 6746</strain>
    </source>
</reference>
<dbReference type="Proteomes" id="UP000740413">
    <property type="component" value="Unassembled WGS sequence"/>
</dbReference>
<dbReference type="Pfam" id="PF11827">
    <property type="entry name" value="DUF3347"/>
    <property type="match status" value="1"/>
</dbReference>
<feature type="signal peptide" evidence="2">
    <location>
        <begin position="1"/>
        <end position="21"/>
    </location>
</feature>
<evidence type="ECO:0000313" key="5">
    <source>
        <dbReference type="Proteomes" id="UP000740413"/>
    </source>
</evidence>
<protein>
    <submittedName>
        <fullName evidence="4">DUF3347 domain-containing protein</fullName>
    </submittedName>
</protein>
<dbReference type="RefSeq" id="WP_214610488.1">
    <property type="nucleotide sequence ID" value="NZ_JACATN010000001.1"/>
</dbReference>
<proteinExistence type="predicted"/>
<dbReference type="InterPro" id="IPR021782">
    <property type="entry name" value="DUF3347"/>
</dbReference>
<dbReference type="EMBL" id="JACATN010000001">
    <property type="protein sequence ID" value="MBT2160251.1"/>
    <property type="molecule type" value="Genomic_DNA"/>
</dbReference>
<sequence>MKKVSMAKGILAIVLIALTVASCKDTKKEHNDEDGNHSGKMEQDAMGDDKTDSSKKTMTSNGSDMKAEVVFAEYFELKDALVADNTKEAAEYGSNLVITLKDFNISKYSEEDQSMLKDIIENAKAHAEEISNSTIKKQRRYFKLLTEEVTKIIAITGSTNKVYEQFCPMYEGGSTWLSMSDEIQNPYYGSTMLQCGKVQREI</sequence>
<reference evidence="5" key="2">
    <citation type="submission" date="2023-07" db="EMBL/GenBank/DDBJ databases">
        <title>Zobellia barbeyronii sp. nov., a new marine flavobacterium, isolated from green and red algae.</title>
        <authorList>
            <person name="Nedashkovskaya O.I."/>
            <person name="Otstavnykh N."/>
            <person name="Zhukova N."/>
            <person name="Guzev K."/>
            <person name="Chausova V."/>
            <person name="Tekutyeva L."/>
            <person name="Mikhailov V."/>
            <person name="Isaeva M."/>
        </authorList>
    </citation>
    <scope>NUCLEOTIDE SEQUENCE [LARGE SCALE GENOMIC DNA]</scope>
    <source>
        <strain evidence="5">KMM 6746</strain>
    </source>
</reference>